<keyword evidence="3" id="KW-1185">Reference proteome</keyword>
<gene>
    <name evidence="2" type="ORF">N8I84_42070</name>
</gene>
<evidence type="ECO:0000256" key="1">
    <source>
        <dbReference type="SAM" id="MobiDB-lite"/>
    </source>
</evidence>
<accession>A0ABY6EGU7</accession>
<feature type="region of interest" description="Disordered" evidence="1">
    <location>
        <begin position="80"/>
        <end position="109"/>
    </location>
</feature>
<protein>
    <submittedName>
        <fullName evidence="2">Uncharacterized protein</fullName>
    </submittedName>
</protein>
<name>A0ABY6EGU7_9ACTN</name>
<feature type="compositionally biased region" description="Low complexity" evidence="1">
    <location>
        <begin position="80"/>
        <end position="96"/>
    </location>
</feature>
<sequence length="114" mass="12458">MTERVKAASLVAVQTAIEHADDPRILEVTIDLGKLEGMWALLFGRREDKQREHTRLVADPWRPLIDRDAVAAMVDTFRAASASPKPTATATTSARKPSPRRKPCCPSGTTCACT</sequence>
<proteinExistence type="predicted"/>
<dbReference type="RefSeq" id="WP_263235291.1">
    <property type="nucleotide sequence ID" value="NZ_CP106794.1"/>
</dbReference>
<geneLocation type="plasmid" evidence="2 3">
    <name>punmamed2</name>
</geneLocation>
<dbReference type="EMBL" id="CP106794">
    <property type="protein sequence ID" value="UXY25016.1"/>
    <property type="molecule type" value="Genomic_DNA"/>
</dbReference>
<dbReference type="Proteomes" id="UP001061298">
    <property type="component" value="Plasmid punmamed2"/>
</dbReference>
<reference evidence="2" key="1">
    <citation type="submission" date="2022-10" db="EMBL/GenBank/DDBJ databases">
        <authorList>
            <person name="Mo P."/>
        </authorList>
    </citation>
    <scope>NUCLEOTIDE SEQUENCE</scope>
    <source>
        <strain evidence="2">HUAS 13-4</strain>
        <plasmid evidence="2">punmamed2</plasmid>
    </source>
</reference>
<organism evidence="2 3">
    <name type="scientific">Streptomyces cynarae</name>
    <dbReference type="NCBI Taxonomy" id="2981134"/>
    <lineage>
        <taxon>Bacteria</taxon>
        <taxon>Bacillati</taxon>
        <taxon>Actinomycetota</taxon>
        <taxon>Actinomycetes</taxon>
        <taxon>Kitasatosporales</taxon>
        <taxon>Streptomycetaceae</taxon>
        <taxon>Streptomyces</taxon>
    </lineage>
</organism>
<evidence type="ECO:0000313" key="2">
    <source>
        <dbReference type="EMBL" id="UXY25016.1"/>
    </source>
</evidence>
<evidence type="ECO:0000313" key="3">
    <source>
        <dbReference type="Proteomes" id="UP001061298"/>
    </source>
</evidence>
<keyword evidence="2" id="KW-0614">Plasmid</keyword>